<sequence length="258" mass="27288">MSDARLPRVLVVQHQDSCPPALFGQWLTEAGVALDVCRPDLGAAVPSLTRAGRDAYDGLLVLGGDMTADADTAHAWLPVVRQRVAEAAAGGFPSLGICLGHQVAGLALGATVERNPHGTTIGLRQVDWEPAVIFDPLLSAIAGEDRALWWNDDVVVDLPEGAEVLATGLDGAVQAARFAPTVWGVQFHPEADSGLVQRWAESDAVGLGRLGFDADELVESVLLAQPELVRTWRPLAESFATLVRGRAAATDQFGHPGR</sequence>
<protein>
    <submittedName>
        <fullName evidence="2">Type 1 glutamine amidotransferase</fullName>
    </submittedName>
</protein>
<dbReference type="RefSeq" id="WP_367991867.1">
    <property type="nucleotide sequence ID" value="NZ_JBFPJR010000006.1"/>
</dbReference>
<name>A0ABV3SVJ7_9ACTN</name>
<keyword evidence="2" id="KW-0315">Glutamine amidotransferase</keyword>
<evidence type="ECO:0000313" key="2">
    <source>
        <dbReference type="EMBL" id="MEX0426951.1"/>
    </source>
</evidence>
<dbReference type="SUPFAM" id="SSF52317">
    <property type="entry name" value="Class I glutamine amidotransferase-like"/>
    <property type="match status" value="1"/>
</dbReference>
<evidence type="ECO:0000259" key="1">
    <source>
        <dbReference type="Pfam" id="PF00117"/>
    </source>
</evidence>
<dbReference type="Proteomes" id="UP001556631">
    <property type="component" value="Unassembled WGS sequence"/>
</dbReference>
<proteinExistence type="predicted"/>
<reference evidence="2 3" key="1">
    <citation type="submission" date="2024-07" db="EMBL/GenBank/DDBJ databases">
        <authorList>
            <person name="Lee S."/>
            <person name="Kang M."/>
        </authorList>
    </citation>
    <scope>NUCLEOTIDE SEQUENCE [LARGE SCALE GENOMIC DNA]</scope>
    <source>
        <strain evidence="2 3">DS6</strain>
    </source>
</reference>
<dbReference type="EMBL" id="JBFPJR010000006">
    <property type="protein sequence ID" value="MEX0426951.1"/>
    <property type="molecule type" value="Genomic_DNA"/>
</dbReference>
<feature type="domain" description="Glutamine amidotransferase" evidence="1">
    <location>
        <begin position="53"/>
        <end position="194"/>
    </location>
</feature>
<dbReference type="PROSITE" id="PS51273">
    <property type="entry name" value="GATASE_TYPE_1"/>
    <property type="match status" value="1"/>
</dbReference>
<dbReference type="PANTHER" id="PTHR42695:SF5">
    <property type="entry name" value="GLUTAMINE AMIDOTRANSFERASE YLR126C-RELATED"/>
    <property type="match status" value="1"/>
</dbReference>
<dbReference type="CDD" id="cd01741">
    <property type="entry name" value="GATase1_1"/>
    <property type="match status" value="1"/>
</dbReference>
<gene>
    <name evidence="2" type="ORF">AB3X52_04900</name>
</gene>
<dbReference type="Pfam" id="PF00117">
    <property type="entry name" value="GATase"/>
    <property type="match status" value="1"/>
</dbReference>
<keyword evidence="3" id="KW-1185">Reference proteome</keyword>
<dbReference type="PANTHER" id="PTHR42695">
    <property type="entry name" value="GLUTAMINE AMIDOTRANSFERASE YLR126C-RELATED"/>
    <property type="match status" value="1"/>
</dbReference>
<dbReference type="Gene3D" id="3.40.50.880">
    <property type="match status" value="1"/>
</dbReference>
<evidence type="ECO:0000313" key="3">
    <source>
        <dbReference type="Proteomes" id="UP001556631"/>
    </source>
</evidence>
<comment type="caution">
    <text evidence="2">The sequence shown here is derived from an EMBL/GenBank/DDBJ whole genome shotgun (WGS) entry which is preliminary data.</text>
</comment>
<organism evidence="2 3">
    <name type="scientific">Nocardioides eburneus</name>
    <dbReference type="NCBI Taxonomy" id="3231482"/>
    <lineage>
        <taxon>Bacteria</taxon>
        <taxon>Bacillati</taxon>
        <taxon>Actinomycetota</taxon>
        <taxon>Actinomycetes</taxon>
        <taxon>Propionibacteriales</taxon>
        <taxon>Nocardioidaceae</taxon>
        <taxon>Nocardioides</taxon>
    </lineage>
</organism>
<dbReference type="InterPro" id="IPR017926">
    <property type="entry name" value="GATASE"/>
</dbReference>
<dbReference type="InterPro" id="IPR029062">
    <property type="entry name" value="Class_I_gatase-like"/>
</dbReference>
<accession>A0ABV3SVJ7</accession>
<dbReference type="InterPro" id="IPR044992">
    <property type="entry name" value="ChyE-like"/>
</dbReference>